<sequence length="59" mass="6607">MAILHRGHVFVQPPIGSSFDDDKFKESSKDKNNGKSKTFKSTNYGESKPIAIDRYDCNG</sequence>
<dbReference type="RefSeq" id="XP_004358993.1">
    <property type="nucleotide sequence ID" value="XM_004358936.1"/>
</dbReference>
<gene>
    <name evidence="2" type="ORF">DFA_01018</name>
</gene>
<evidence type="ECO:0000313" key="3">
    <source>
        <dbReference type="Proteomes" id="UP000007797"/>
    </source>
</evidence>
<evidence type="ECO:0000313" key="2">
    <source>
        <dbReference type="EMBL" id="EGG21143.1"/>
    </source>
</evidence>
<evidence type="ECO:0000256" key="1">
    <source>
        <dbReference type="SAM" id="MobiDB-lite"/>
    </source>
</evidence>
<organism evidence="2 3">
    <name type="scientific">Cavenderia fasciculata</name>
    <name type="common">Slime mold</name>
    <name type="synonym">Dictyostelium fasciculatum</name>
    <dbReference type="NCBI Taxonomy" id="261658"/>
    <lineage>
        <taxon>Eukaryota</taxon>
        <taxon>Amoebozoa</taxon>
        <taxon>Evosea</taxon>
        <taxon>Eumycetozoa</taxon>
        <taxon>Dictyostelia</taxon>
        <taxon>Acytosteliales</taxon>
        <taxon>Cavenderiaceae</taxon>
        <taxon>Cavenderia</taxon>
    </lineage>
</organism>
<proteinExistence type="predicted"/>
<dbReference type="KEGG" id="dfa:DFA_01018"/>
<feature type="compositionally biased region" description="Basic and acidic residues" evidence="1">
    <location>
        <begin position="20"/>
        <end position="33"/>
    </location>
</feature>
<dbReference type="EMBL" id="GL883010">
    <property type="protein sequence ID" value="EGG21143.1"/>
    <property type="molecule type" value="Genomic_DNA"/>
</dbReference>
<protein>
    <submittedName>
        <fullName evidence="2">Uncharacterized protein</fullName>
    </submittedName>
</protein>
<dbReference type="AlphaFoldDB" id="F4PV27"/>
<accession>F4PV27</accession>
<feature type="region of interest" description="Disordered" evidence="1">
    <location>
        <begin position="14"/>
        <end position="43"/>
    </location>
</feature>
<dbReference type="GeneID" id="14873211"/>
<reference evidence="3" key="1">
    <citation type="journal article" date="2011" name="Genome Res.">
        <title>Phylogeny-wide analysis of social amoeba genomes highlights ancient origins for complex intercellular communication.</title>
        <authorList>
            <person name="Heidel A.J."/>
            <person name="Lawal H.M."/>
            <person name="Felder M."/>
            <person name="Schilde C."/>
            <person name="Helps N.R."/>
            <person name="Tunggal B."/>
            <person name="Rivero F."/>
            <person name="John U."/>
            <person name="Schleicher M."/>
            <person name="Eichinger L."/>
            <person name="Platzer M."/>
            <person name="Noegel A.A."/>
            <person name="Schaap P."/>
            <person name="Gloeckner G."/>
        </authorList>
    </citation>
    <scope>NUCLEOTIDE SEQUENCE [LARGE SCALE GENOMIC DNA]</scope>
    <source>
        <strain evidence="3">SH3</strain>
    </source>
</reference>
<keyword evidence="3" id="KW-1185">Reference proteome</keyword>
<name>F4PV27_CACFS</name>
<dbReference type="Proteomes" id="UP000007797">
    <property type="component" value="Unassembled WGS sequence"/>
</dbReference>